<dbReference type="EMBL" id="RWJN01000318">
    <property type="protein sequence ID" value="TCD63165.1"/>
    <property type="molecule type" value="Genomic_DNA"/>
</dbReference>
<accession>A0A4R0RCI2</accession>
<comment type="caution">
    <text evidence="2">The sequence shown here is derived from an EMBL/GenBank/DDBJ whole genome shotgun (WGS) entry which is preliminary data.</text>
</comment>
<gene>
    <name evidence="2" type="ORF">EIP91_005893</name>
</gene>
<keyword evidence="1" id="KW-0732">Signal</keyword>
<name>A0A4R0RCI2_9APHY</name>
<protein>
    <submittedName>
        <fullName evidence="2">Uncharacterized protein</fullName>
    </submittedName>
</protein>
<evidence type="ECO:0000256" key="1">
    <source>
        <dbReference type="SAM" id="SignalP"/>
    </source>
</evidence>
<organism evidence="2 3">
    <name type="scientific">Steccherinum ochraceum</name>
    <dbReference type="NCBI Taxonomy" id="92696"/>
    <lineage>
        <taxon>Eukaryota</taxon>
        <taxon>Fungi</taxon>
        <taxon>Dikarya</taxon>
        <taxon>Basidiomycota</taxon>
        <taxon>Agaricomycotina</taxon>
        <taxon>Agaricomycetes</taxon>
        <taxon>Polyporales</taxon>
        <taxon>Steccherinaceae</taxon>
        <taxon>Steccherinum</taxon>
    </lineage>
</organism>
<proteinExistence type="predicted"/>
<feature type="chain" id="PRO_5020522707" evidence="1">
    <location>
        <begin position="20"/>
        <end position="86"/>
    </location>
</feature>
<evidence type="ECO:0000313" key="2">
    <source>
        <dbReference type="EMBL" id="TCD63165.1"/>
    </source>
</evidence>
<keyword evidence="3" id="KW-1185">Reference proteome</keyword>
<dbReference type="AlphaFoldDB" id="A0A4R0RCI2"/>
<dbReference type="Proteomes" id="UP000292702">
    <property type="component" value="Unassembled WGS sequence"/>
</dbReference>
<feature type="signal peptide" evidence="1">
    <location>
        <begin position="1"/>
        <end position="19"/>
    </location>
</feature>
<evidence type="ECO:0000313" key="3">
    <source>
        <dbReference type="Proteomes" id="UP000292702"/>
    </source>
</evidence>
<reference evidence="2 3" key="1">
    <citation type="submission" date="2018-11" db="EMBL/GenBank/DDBJ databases">
        <title>Genome assembly of Steccherinum ochraceum LE-BIN_3174, the white-rot fungus of the Steccherinaceae family (The Residual Polyporoid clade, Polyporales, Basidiomycota).</title>
        <authorList>
            <person name="Fedorova T.V."/>
            <person name="Glazunova O.A."/>
            <person name="Landesman E.O."/>
            <person name="Moiseenko K.V."/>
            <person name="Psurtseva N.V."/>
            <person name="Savinova O.S."/>
            <person name="Shakhova N.V."/>
            <person name="Tyazhelova T.V."/>
            <person name="Vasina D.V."/>
        </authorList>
    </citation>
    <scope>NUCLEOTIDE SEQUENCE [LARGE SCALE GENOMIC DNA]</scope>
    <source>
        <strain evidence="2 3">LE-BIN_3174</strain>
    </source>
</reference>
<sequence>MHFISTALIAALAATAALAAPVDIIRRSYGKELSLEPQIYGRSTDDSSVADAIHPRDLLDNLQARGVGKFENERRSNIYIPSLRGN</sequence>